<evidence type="ECO:0000313" key="2">
    <source>
        <dbReference type="Proteomes" id="UP000273083"/>
    </source>
</evidence>
<reference evidence="1 2" key="1">
    <citation type="submission" date="2018-11" db="EMBL/GenBank/DDBJ databases">
        <title>Genomic Encyclopedia of Type Strains, Phase IV (KMG-IV): sequencing the most valuable type-strain genomes for metagenomic binning, comparative biology and taxonomic classification.</title>
        <authorList>
            <person name="Goeker M."/>
        </authorList>
    </citation>
    <scope>NUCLEOTIDE SEQUENCE [LARGE SCALE GENOMIC DNA]</scope>
    <source>
        <strain evidence="1 2">DSM 26537</strain>
    </source>
</reference>
<dbReference type="Pfam" id="PF06935">
    <property type="entry name" value="DUF1284"/>
    <property type="match status" value="1"/>
</dbReference>
<proteinExistence type="predicted"/>
<dbReference type="EMBL" id="RJVG01000001">
    <property type="protein sequence ID" value="ROR31785.1"/>
    <property type="molecule type" value="Genomic_DNA"/>
</dbReference>
<dbReference type="InterPro" id="IPR009702">
    <property type="entry name" value="DUF1284"/>
</dbReference>
<evidence type="ECO:0000313" key="1">
    <source>
        <dbReference type="EMBL" id="ROR31785.1"/>
    </source>
</evidence>
<sequence length="131" mass="15071">MQKRMVKMRNYKIRAHHGLCLAFFKGEGYSSDFVNNMKEVIEKLSEDPIITITTSLDDICISCPNSKDGICESIDKVNRYDNLVLKQCGLECGETMLWSEFQNKVFTKIIAAGKMDTICRDCEWSYICFES</sequence>
<name>A0A3N1XYU7_9FIRM</name>
<gene>
    <name evidence="1" type="ORF">EDD66_101403</name>
</gene>
<dbReference type="RefSeq" id="WP_123607871.1">
    <property type="nucleotide sequence ID" value="NZ_RJVG01000001.1"/>
</dbReference>
<organism evidence="1 2">
    <name type="scientific">Mobilisporobacter senegalensis</name>
    <dbReference type="NCBI Taxonomy" id="1329262"/>
    <lineage>
        <taxon>Bacteria</taxon>
        <taxon>Bacillati</taxon>
        <taxon>Bacillota</taxon>
        <taxon>Clostridia</taxon>
        <taxon>Lachnospirales</taxon>
        <taxon>Lachnospiraceae</taxon>
        <taxon>Mobilisporobacter</taxon>
    </lineage>
</organism>
<evidence type="ECO:0008006" key="3">
    <source>
        <dbReference type="Google" id="ProtNLM"/>
    </source>
</evidence>
<dbReference type="OrthoDB" id="121064at2"/>
<dbReference type="Proteomes" id="UP000273083">
    <property type="component" value="Unassembled WGS sequence"/>
</dbReference>
<accession>A0A3N1XYU7</accession>
<comment type="caution">
    <text evidence="1">The sequence shown here is derived from an EMBL/GenBank/DDBJ whole genome shotgun (WGS) entry which is preliminary data.</text>
</comment>
<keyword evidence="2" id="KW-1185">Reference proteome</keyword>
<protein>
    <recommendedName>
        <fullName evidence="3">DUF1284 domain-containing protein</fullName>
    </recommendedName>
</protein>
<dbReference type="AlphaFoldDB" id="A0A3N1XYU7"/>